<proteinExistence type="predicted"/>
<keyword evidence="3" id="KW-1185">Reference proteome</keyword>
<protein>
    <submittedName>
        <fullName evidence="2">Uncharacterized protein</fullName>
    </submittedName>
</protein>
<reference evidence="3" key="1">
    <citation type="submission" date="2013-01" db="EMBL/GenBank/DDBJ databases">
        <title>Draft Genome Sequence of a Mulberry Tree, Morus notabilis C.K. Schneid.</title>
        <authorList>
            <person name="He N."/>
            <person name="Zhao S."/>
        </authorList>
    </citation>
    <scope>NUCLEOTIDE SEQUENCE</scope>
</reference>
<evidence type="ECO:0000313" key="3">
    <source>
        <dbReference type="Proteomes" id="UP000030645"/>
    </source>
</evidence>
<dbReference type="EMBL" id="KE344834">
    <property type="protein sequence ID" value="EXB81194.1"/>
    <property type="molecule type" value="Genomic_DNA"/>
</dbReference>
<gene>
    <name evidence="2" type="ORF">L484_013134</name>
</gene>
<sequence length="50" mass="5797">MKMERCDFTSQRKNNDDKDQKQRALFLGIPKRCRKGYAAAVVLPMGMGYE</sequence>
<dbReference type="AlphaFoldDB" id="W9RBU1"/>
<organism evidence="2 3">
    <name type="scientific">Morus notabilis</name>
    <dbReference type="NCBI Taxonomy" id="981085"/>
    <lineage>
        <taxon>Eukaryota</taxon>
        <taxon>Viridiplantae</taxon>
        <taxon>Streptophyta</taxon>
        <taxon>Embryophyta</taxon>
        <taxon>Tracheophyta</taxon>
        <taxon>Spermatophyta</taxon>
        <taxon>Magnoliopsida</taxon>
        <taxon>eudicotyledons</taxon>
        <taxon>Gunneridae</taxon>
        <taxon>Pentapetalae</taxon>
        <taxon>rosids</taxon>
        <taxon>fabids</taxon>
        <taxon>Rosales</taxon>
        <taxon>Moraceae</taxon>
        <taxon>Moreae</taxon>
        <taxon>Morus</taxon>
    </lineage>
</organism>
<accession>W9RBU1</accession>
<dbReference type="Proteomes" id="UP000030645">
    <property type="component" value="Unassembled WGS sequence"/>
</dbReference>
<name>W9RBU1_9ROSA</name>
<evidence type="ECO:0000256" key="1">
    <source>
        <dbReference type="SAM" id="MobiDB-lite"/>
    </source>
</evidence>
<evidence type="ECO:0000313" key="2">
    <source>
        <dbReference type="EMBL" id="EXB81194.1"/>
    </source>
</evidence>
<feature type="region of interest" description="Disordered" evidence="1">
    <location>
        <begin position="1"/>
        <end position="21"/>
    </location>
</feature>